<dbReference type="PANTHER" id="PTHR32089">
    <property type="entry name" value="METHYL-ACCEPTING CHEMOTAXIS PROTEIN MCPB"/>
    <property type="match status" value="1"/>
</dbReference>
<dbReference type="AlphaFoldDB" id="A0A437R585"/>
<dbReference type="InterPro" id="IPR004089">
    <property type="entry name" value="MCPsignal_dom"/>
</dbReference>
<feature type="domain" description="HAMP" evidence="14">
    <location>
        <begin position="196"/>
        <end position="250"/>
    </location>
</feature>
<evidence type="ECO:0000256" key="7">
    <source>
        <dbReference type="ARBA" id="ARBA00023136"/>
    </source>
</evidence>
<keyword evidence="4" id="KW-0145">Chemotaxis</keyword>
<evidence type="ECO:0000256" key="1">
    <source>
        <dbReference type="ARBA" id="ARBA00004651"/>
    </source>
</evidence>
<feature type="transmembrane region" description="Helical" evidence="12">
    <location>
        <begin position="173"/>
        <end position="194"/>
    </location>
</feature>
<dbReference type="CDD" id="cd06225">
    <property type="entry name" value="HAMP"/>
    <property type="match status" value="1"/>
</dbReference>
<sequence length="527" mass="57267">MQIKHSVTLISGAILSLVIVLVASSVRLTTDLTDLLSFITGPAWSTADGAMEGTIGLQQQIIALQMLNLQPEQRTEHMALLDAGTEMADESMGRMVAAKLVSPTSVAKLQQMKQSFDQAKTSLLVDPANPEQLAAFGKESRELLAFLSALEEEGDSTVEKQFAVKEQLEQWSYVVNGAGLIFGILICIAVSWFARKAILRPLDEVNQNLAELTRGEGDLTVRLSSNHHNEFDQISQSFNTFVGNIQQLIRQLQQSNQLLADNSQTIHVAINTVVEGGDMQLKETTQVAITIDQMTQVLNELARHAESASLNAKDSDQAIHSGVAAVEEARASMQKVHQVVEQASSQIQQVQADSQGIVKMLEMIRSIADQTNLLALNAAIEAARAGESGRGFAVVADEVRNLASRTQASTVEIEQNISMLSNGLNRTVALMSQVNAESDQVAEKNLLALNMMQAMSEQINLMNQLNTQVAKASSEQDHAIHDVSTSMRTIKQHGDDAHQQGLLVTKTLAQLLAQISAVSQQLVKFKT</sequence>
<feature type="domain" description="Methyl-accepting transducer" evidence="13">
    <location>
        <begin position="255"/>
        <end position="491"/>
    </location>
</feature>
<dbReference type="PROSITE" id="PS50111">
    <property type="entry name" value="CHEMOTAXIS_TRANSDUC_2"/>
    <property type="match status" value="1"/>
</dbReference>
<dbReference type="GO" id="GO:0007165">
    <property type="term" value="P:signal transduction"/>
    <property type="evidence" value="ECO:0007669"/>
    <property type="project" value="UniProtKB-KW"/>
</dbReference>
<dbReference type="Proteomes" id="UP000283077">
    <property type="component" value="Unassembled WGS sequence"/>
</dbReference>
<evidence type="ECO:0000256" key="10">
    <source>
        <dbReference type="PROSITE-ProRule" id="PRU00284"/>
    </source>
</evidence>
<comment type="similarity">
    <text evidence="9">Belongs to the methyl-accepting chemotaxis (MCP) protein family.</text>
</comment>
<dbReference type="PANTHER" id="PTHR32089:SF39">
    <property type="entry name" value="METHYL-ACCEPTING CHEMOTAXIS PROTEIN HLYB"/>
    <property type="match status" value="1"/>
</dbReference>
<evidence type="ECO:0000256" key="4">
    <source>
        <dbReference type="ARBA" id="ARBA00022500"/>
    </source>
</evidence>
<accession>A0A437R585</accession>
<evidence type="ECO:0000259" key="13">
    <source>
        <dbReference type="PROSITE" id="PS50111"/>
    </source>
</evidence>
<dbReference type="Pfam" id="PF00672">
    <property type="entry name" value="HAMP"/>
    <property type="match status" value="1"/>
</dbReference>
<keyword evidence="16" id="KW-1185">Reference proteome</keyword>
<evidence type="ECO:0000256" key="12">
    <source>
        <dbReference type="SAM" id="Phobius"/>
    </source>
</evidence>
<dbReference type="PROSITE" id="PS50885">
    <property type="entry name" value="HAMP"/>
    <property type="match status" value="1"/>
</dbReference>
<dbReference type="EMBL" id="SACS01000001">
    <property type="protein sequence ID" value="RVU41948.1"/>
    <property type="molecule type" value="Genomic_DNA"/>
</dbReference>
<keyword evidence="8 10" id="KW-0807">Transducer</keyword>
<evidence type="ECO:0000313" key="15">
    <source>
        <dbReference type="EMBL" id="RVU41948.1"/>
    </source>
</evidence>
<evidence type="ECO:0000256" key="6">
    <source>
        <dbReference type="ARBA" id="ARBA00022989"/>
    </source>
</evidence>
<keyword evidence="3" id="KW-0488">Methylation</keyword>
<dbReference type="SMART" id="SM00283">
    <property type="entry name" value="MA"/>
    <property type="match status" value="1"/>
</dbReference>
<proteinExistence type="inferred from homology"/>
<organism evidence="15 16">
    <name type="scientific">Rheinheimera riviphila</name>
    <dbReference type="NCBI Taxonomy" id="1834037"/>
    <lineage>
        <taxon>Bacteria</taxon>
        <taxon>Pseudomonadati</taxon>
        <taxon>Pseudomonadota</taxon>
        <taxon>Gammaproteobacteria</taxon>
        <taxon>Chromatiales</taxon>
        <taxon>Chromatiaceae</taxon>
        <taxon>Rheinheimera</taxon>
    </lineage>
</organism>
<evidence type="ECO:0000256" key="9">
    <source>
        <dbReference type="ARBA" id="ARBA00029447"/>
    </source>
</evidence>
<dbReference type="GO" id="GO:0005886">
    <property type="term" value="C:plasma membrane"/>
    <property type="evidence" value="ECO:0007669"/>
    <property type="project" value="UniProtKB-SubCell"/>
</dbReference>
<evidence type="ECO:0000256" key="3">
    <source>
        <dbReference type="ARBA" id="ARBA00022481"/>
    </source>
</evidence>
<comment type="subcellular location">
    <subcellularLocation>
        <location evidence="1">Cell membrane</location>
        <topology evidence="1">Multi-pass membrane protein</topology>
    </subcellularLocation>
</comment>
<dbReference type="SUPFAM" id="SSF58104">
    <property type="entry name" value="Methyl-accepting chemotaxis protein (MCP) signaling domain"/>
    <property type="match status" value="1"/>
</dbReference>
<keyword evidence="7 12" id="KW-0472">Membrane</keyword>
<comment type="caution">
    <text evidence="15">The sequence shown here is derived from an EMBL/GenBank/DDBJ whole genome shotgun (WGS) entry which is preliminary data.</text>
</comment>
<dbReference type="OrthoDB" id="9781845at2"/>
<keyword evidence="5 12" id="KW-0812">Transmembrane</keyword>
<dbReference type="InterPro" id="IPR003660">
    <property type="entry name" value="HAMP_dom"/>
</dbReference>
<evidence type="ECO:0000259" key="14">
    <source>
        <dbReference type="PROSITE" id="PS50885"/>
    </source>
</evidence>
<evidence type="ECO:0000256" key="11">
    <source>
        <dbReference type="SAM" id="Coils"/>
    </source>
</evidence>
<evidence type="ECO:0000256" key="2">
    <source>
        <dbReference type="ARBA" id="ARBA00022475"/>
    </source>
</evidence>
<dbReference type="SMART" id="SM00304">
    <property type="entry name" value="HAMP"/>
    <property type="match status" value="1"/>
</dbReference>
<gene>
    <name evidence="15" type="ORF">EOE67_01795</name>
</gene>
<reference evidence="15 16" key="1">
    <citation type="submission" date="2019-01" db="EMBL/GenBank/DDBJ databases">
        <authorList>
            <person name="Chen W.-M."/>
        </authorList>
    </citation>
    <scope>NUCLEOTIDE SEQUENCE [LARGE SCALE GENOMIC DNA]</scope>
    <source>
        <strain evidence="15 16">KYPC3</strain>
    </source>
</reference>
<dbReference type="Gene3D" id="6.10.340.10">
    <property type="match status" value="1"/>
</dbReference>
<keyword evidence="11" id="KW-0175">Coiled coil</keyword>
<evidence type="ECO:0000256" key="5">
    <source>
        <dbReference type="ARBA" id="ARBA00022692"/>
    </source>
</evidence>
<feature type="coiled-coil region" evidence="11">
    <location>
        <begin position="326"/>
        <end position="353"/>
    </location>
</feature>
<keyword evidence="2" id="KW-1003">Cell membrane</keyword>
<keyword evidence="6 12" id="KW-1133">Transmembrane helix</keyword>
<dbReference type="Pfam" id="PF00015">
    <property type="entry name" value="MCPsignal"/>
    <property type="match status" value="1"/>
</dbReference>
<evidence type="ECO:0000256" key="8">
    <source>
        <dbReference type="ARBA" id="ARBA00023224"/>
    </source>
</evidence>
<name>A0A437R585_9GAMM</name>
<dbReference type="GO" id="GO:0006935">
    <property type="term" value="P:chemotaxis"/>
    <property type="evidence" value="ECO:0007669"/>
    <property type="project" value="UniProtKB-KW"/>
</dbReference>
<evidence type="ECO:0000313" key="16">
    <source>
        <dbReference type="Proteomes" id="UP000283077"/>
    </source>
</evidence>
<dbReference type="RefSeq" id="WP_127697326.1">
    <property type="nucleotide sequence ID" value="NZ_SACS01000001.1"/>
</dbReference>
<dbReference type="FunFam" id="1.10.287.950:FF:000001">
    <property type="entry name" value="Methyl-accepting chemotaxis sensory transducer"/>
    <property type="match status" value="1"/>
</dbReference>
<feature type="transmembrane region" description="Helical" evidence="12">
    <location>
        <begin position="7"/>
        <end position="26"/>
    </location>
</feature>
<protein>
    <submittedName>
        <fullName evidence="15">Methyl-accepting chemotaxis protein</fullName>
    </submittedName>
</protein>
<dbReference type="Gene3D" id="1.10.287.950">
    <property type="entry name" value="Methyl-accepting chemotaxis protein"/>
    <property type="match status" value="1"/>
</dbReference>